<dbReference type="Pfam" id="PF04210">
    <property type="entry name" value="MtrG"/>
    <property type="match status" value="1"/>
</dbReference>
<keyword evidence="7 10" id="KW-1133">Transmembrane helix</keyword>
<dbReference type="GO" id="GO:0006730">
    <property type="term" value="P:one-carbon metabolic process"/>
    <property type="evidence" value="ECO:0007669"/>
    <property type="project" value="UniProtKB-KW"/>
</dbReference>
<dbReference type="InterPro" id="IPR005866">
    <property type="entry name" value="THM_MeTrfase_su_G"/>
</dbReference>
<gene>
    <name evidence="11" type="ORF">SDC9_03696</name>
</gene>
<evidence type="ECO:0000256" key="6">
    <source>
        <dbReference type="ARBA" id="ARBA00022967"/>
    </source>
</evidence>
<keyword evidence="5 10" id="KW-0812">Transmembrane</keyword>
<evidence type="ECO:0000256" key="1">
    <source>
        <dbReference type="ARBA" id="ARBA00022475"/>
    </source>
</evidence>
<evidence type="ECO:0000256" key="2">
    <source>
        <dbReference type="ARBA" id="ARBA00022563"/>
    </source>
</evidence>
<comment type="caution">
    <text evidence="11">The sequence shown here is derived from an EMBL/GenBank/DDBJ whole genome shotgun (WGS) entry which is preliminary data.</text>
</comment>
<evidence type="ECO:0000256" key="3">
    <source>
        <dbReference type="ARBA" id="ARBA00022603"/>
    </source>
</evidence>
<accession>A0A644SU54</accession>
<protein>
    <recommendedName>
        <fullName evidence="12">Tetrahydromethanopterin S-methyltransferase</fullName>
    </recommendedName>
</protein>
<keyword evidence="9 10" id="KW-0472">Membrane</keyword>
<dbReference type="GO" id="GO:0032259">
    <property type="term" value="P:methylation"/>
    <property type="evidence" value="ECO:0007669"/>
    <property type="project" value="UniProtKB-KW"/>
</dbReference>
<evidence type="ECO:0000256" key="4">
    <source>
        <dbReference type="ARBA" id="ARBA00022679"/>
    </source>
</evidence>
<keyword evidence="6" id="KW-1278">Translocase</keyword>
<feature type="transmembrane region" description="Helical" evidence="10">
    <location>
        <begin position="51"/>
        <end position="71"/>
    </location>
</feature>
<keyword evidence="3" id="KW-0489">Methyltransferase</keyword>
<evidence type="ECO:0000256" key="7">
    <source>
        <dbReference type="ARBA" id="ARBA00022989"/>
    </source>
</evidence>
<evidence type="ECO:0008006" key="12">
    <source>
        <dbReference type="Google" id="ProtNLM"/>
    </source>
</evidence>
<sequence>MSEENTIPRVLVSADDYNKANEKLDDIEDKVDFTIGEYYQRLGQQTGRDVGILYGIIIGLIIMVVVMKYNLLPLLLGALL</sequence>
<keyword evidence="8" id="KW-0484">Methanogenesis</keyword>
<proteinExistence type="inferred from homology"/>
<dbReference type="GO" id="GO:0030269">
    <property type="term" value="F:tetrahydromethanopterin S-methyltransferase activity"/>
    <property type="evidence" value="ECO:0007669"/>
    <property type="project" value="InterPro"/>
</dbReference>
<keyword evidence="4" id="KW-0808">Transferase</keyword>
<evidence type="ECO:0000256" key="5">
    <source>
        <dbReference type="ARBA" id="ARBA00022692"/>
    </source>
</evidence>
<evidence type="ECO:0000256" key="8">
    <source>
        <dbReference type="ARBA" id="ARBA00022994"/>
    </source>
</evidence>
<keyword evidence="1" id="KW-1003">Cell membrane</keyword>
<dbReference type="EMBL" id="VSSQ01000006">
    <property type="protein sequence ID" value="MPL58165.1"/>
    <property type="molecule type" value="Genomic_DNA"/>
</dbReference>
<dbReference type="AlphaFoldDB" id="A0A644SU54"/>
<reference evidence="11" key="1">
    <citation type="submission" date="2019-08" db="EMBL/GenBank/DDBJ databases">
        <authorList>
            <person name="Kucharzyk K."/>
            <person name="Murdoch R.W."/>
            <person name="Higgins S."/>
            <person name="Loffler F."/>
        </authorList>
    </citation>
    <scope>NUCLEOTIDE SEQUENCE</scope>
</reference>
<evidence type="ECO:0000256" key="10">
    <source>
        <dbReference type="SAM" id="Phobius"/>
    </source>
</evidence>
<dbReference type="PIRSF" id="PIRSF006500">
    <property type="entry name" value="MtrG"/>
    <property type="match status" value="1"/>
</dbReference>
<name>A0A644SU54_9ZZZZ</name>
<dbReference type="HAMAP" id="MF_01500">
    <property type="entry name" value="MtrG"/>
    <property type="match status" value="1"/>
</dbReference>
<evidence type="ECO:0000256" key="9">
    <source>
        <dbReference type="ARBA" id="ARBA00023136"/>
    </source>
</evidence>
<organism evidence="11">
    <name type="scientific">bioreactor metagenome</name>
    <dbReference type="NCBI Taxonomy" id="1076179"/>
    <lineage>
        <taxon>unclassified sequences</taxon>
        <taxon>metagenomes</taxon>
        <taxon>ecological metagenomes</taxon>
    </lineage>
</organism>
<evidence type="ECO:0000313" key="11">
    <source>
        <dbReference type="EMBL" id="MPL58165.1"/>
    </source>
</evidence>
<dbReference type="GO" id="GO:0016020">
    <property type="term" value="C:membrane"/>
    <property type="evidence" value="ECO:0007669"/>
    <property type="project" value="InterPro"/>
</dbReference>
<dbReference type="NCBIfam" id="TIGR01149">
    <property type="entry name" value="mtrG"/>
    <property type="match status" value="1"/>
</dbReference>
<dbReference type="GO" id="GO:0015948">
    <property type="term" value="P:methanogenesis"/>
    <property type="evidence" value="ECO:0007669"/>
    <property type="project" value="UniProtKB-KW"/>
</dbReference>
<keyword evidence="2" id="KW-0554">One-carbon metabolism</keyword>